<evidence type="ECO:0000259" key="2">
    <source>
        <dbReference type="Pfam" id="PF22725"/>
    </source>
</evidence>
<dbReference type="SUPFAM" id="SSF55347">
    <property type="entry name" value="Glyceraldehyde-3-phosphate dehydrogenase-like, C-terminal domain"/>
    <property type="match status" value="1"/>
</dbReference>
<proteinExistence type="predicted"/>
<dbReference type="InterPro" id="IPR036291">
    <property type="entry name" value="NAD(P)-bd_dom_sf"/>
</dbReference>
<dbReference type="RefSeq" id="WP_344272777.1">
    <property type="nucleotide sequence ID" value="NZ_BAAAHV010000011.1"/>
</dbReference>
<organism evidence="3 4">
    <name type="scientific">Amycolatopsis albidoflavus</name>
    <dbReference type="NCBI Taxonomy" id="102226"/>
    <lineage>
        <taxon>Bacteria</taxon>
        <taxon>Bacillati</taxon>
        <taxon>Actinomycetota</taxon>
        <taxon>Actinomycetes</taxon>
        <taxon>Pseudonocardiales</taxon>
        <taxon>Pseudonocardiaceae</taxon>
        <taxon>Amycolatopsis</taxon>
    </lineage>
</organism>
<gene>
    <name evidence="3" type="ORF">ACFSUT_16110</name>
</gene>
<comment type="caution">
    <text evidence="3">The sequence shown here is derived from an EMBL/GenBank/DDBJ whole genome shotgun (WGS) entry which is preliminary data.</text>
</comment>
<keyword evidence="4" id="KW-1185">Reference proteome</keyword>
<feature type="domain" description="GFO/IDH/MocA-like oxidoreductase" evidence="2">
    <location>
        <begin position="132"/>
        <end position="286"/>
    </location>
</feature>
<dbReference type="InterPro" id="IPR000683">
    <property type="entry name" value="Gfo/Idh/MocA-like_OxRdtase_N"/>
</dbReference>
<dbReference type="InterPro" id="IPR055170">
    <property type="entry name" value="GFO_IDH_MocA-like_dom"/>
</dbReference>
<dbReference type="PANTHER" id="PTHR43708">
    <property type="entry name" value="CONSERVED EXPRESSED OXIDOREDUCTASE (EUROFUNG)"/>
    <property type="match status" value="1"/>
</dbReference>
<name>A0ABW5HZT6_9PSEU</name>
<dbReference type="InterPro" id="IPR051317">
    <property type="entry name" value="Gfo/Idh/MocA_oxidoreduct"/>
</dbReference>
<dbReference type="Pfam" id="PF01408">
    <property type="entry name" value="GFO_IDH_MocA"/>
    <property type="match status" value="1"/>
</dbReference>
<dbReference type="SUPFAM" id="SSF51735">
    <property type="entry name" value="NAD(P)-binding Rossmann-fold domains"/>
    <property type="match status" value="1"/>
</dbReference>
<dbReference type="PANTHER" id="PTHR43708:SF8">
    <property type="entry name" value="OXIDOREDUCTASE"/>
    <property type="match status" value="1"/>
</dbReference>
<sequence>MVNPGVLRVGVVGVGLRAEIARHVAESGVAAEIVAASDPAERGRARAHDLFGAVEIVSGHRELANLVDAAIVTSPDWTHAEIAVDLLRAGVAVYLEKPLATTLPDADAGLAAARETGTKLYIGHNFRHAAVVRTLRDVVTRGEIGEVKAVWCRHFVGNGGDYYFKDWHADRSRVNSLLLQKASHDLDVIHYLAGGFTRRVTAMGNLAVYGGITDRSGQGDRLADDWFSFDNWPPAAQTGLNPVVDVEDLSMVHMRLDNGVLASYEQCHFTPDYWRNYTVIGTEGRAENFGDTGGGVVKVWNRRREWSADGDREHPIDGVSSGHEDADLLTMTEFLRYVVHGDPPELSPIAAREAVAAGALATQSLRSGSVPIDIPPLPETLAAHFSPPEGTRR</sequence>
<dbReference type="EMBL" id="JBHUKQ010000010">
    <property type="protein sequence ID" value="MFD2481810.1"/>
    <property type="molecule type" value="Genomic_DNA"/>
</dbReference>
<evidence type="ECO:0000313" key="3">
    <source>
        <dbReference type="EMBL" id="MFD2481810.1"/>
    </source>
</evidence>
<reference evidence="4" key="1">
    <citation type="journal article" date="2019" name="Int. J. Syst. Evol. Microbiol.">
        <title>The Global Catalogue of Microorganisms (GCM) 10K type strain sequencing project: providing services to taxonomists for standard genome sequencing and annotation.</title>
        <authorList>
            <consortium name="The Broad Institute Genomics Platform"/>
            <consortium name="The Broad Institute Genome Sequencing Center for Infectious Disease"/>
            <person name="Wu L."/>
            <person name="Ma J."/>
        </authorList>
    </citation>
    <scope>NUCLEOTIDE SEQUENCE [LARGE SCALE GENOMIC DNA]</scope>
    <source>
        <strain evidence="4">CGMCC 4.7638</strain>
    </source>
</reference>
<dbReference type="Gene3D" id="3.40.50.720">
    <property type="entry name" value="NAD(P)-binding Rossmann-like Domain"/>
    <property type="match status" value="1"/>
</dbReference>
<evidence type="ECO:0000313" key="4">
    <source>
        <dbReference type="Proteomes" id="UP001597542"/>
    </source>
</evidence>
<dbReference type="Gene3D" id="3.30.360.10">
    <property type="entry name" value="Dihydrodipicolinate Reductase, domain 2"/>
    <property type="match status" value="1"/>
</dbReference>
<feature type="domain" description="Gfo/Idh/MocA-like oxidoreductase N-terminal" evidence="1">
    <location>
        <begin position="7"/>
        <end position="124"/>
    </location>
</feature>
<dbReference type="Pfam" id="PF22725">
    <property type="entry name" value="GFO_IDH_MocA_C3"/>
    <property type="match status" value="1"/>
</dbReference>
<accession>A0ABW5HZT6</accession>
<protein>
    <submittedName>
        <fullName evidence="3">Gfo/Idh/MocA family protein</fullName>
    </submittedName>
</protein>
<evidence type="ECO:0000259" key="1">
    <source>
        <dbReference type="Pfam" id="PF01408"/>
    </source>
</evidence>
<dbReference type="Proteomes" id="UP001597542">
    <property type="component" value="Unassembled WGS sequence"/>
</dbReference>